<keyword evidence="4" id="KW-0762">Sugar transport</keyword>
<dbReference type="STRING" id="748449.Halha_2546"/>
<dbReference type="InterPro" id="IPR016152">
    <property type="entry name" value="PTrfase/Anion_transptr"/>
</dbReference>
<dbReference type="Proteomes" id="UP000010880">
    <property type="component" value="Chromosome"/>
</dbReference>
<evidence type="ECO:0000259" key="7">
    <source>
        <dbReference type="PROSITE" id="PS51094"/>
    </source>
</evidence>
<dbReference type="KEGG" id="hhl:Halha_2546"/>
<keyword evidence="3" id="KW-0597">Phosphoprotein</keyword>
<dbReference type="AlphaFoldDB" id="L0KD01"/>
<evidence type="ECO:0000256" key="1">
    <source>
        <dbReference type="ARBA" id="ARBA00004496"/>
    </source>
</evidence>
<dbReference type="GO" id="GO:0009401">
    <property type="term" value="P:phosphoenolpyruvate-dependent sugar phosphotransferase system"/>
    <property type="evidence" value="ECO:0007669"/>
    <property type="project" value="UniProtKB-KW"/>
</dbReference>
<dbReference type="Gene3D" id="3.40.930.10">
    <property type="entry name" value="Mannitol-specific EII, Chain A"/>
    <property type="match status" value="1"/>
</dbReference>
<dbReference type="GO" id="GO:0008982">
    <property type="term" value="F:protein-N(PI)-phosphohistidine-sugar phosphotransferase activity"/>
    <property type="evidence" value="ECO:0007669"/>
    <property type="project" value="InterPro"/>
</dbReference>
<evidence type="ECO:0000313" key="8">
    <source>
        <dbReference type="EMBL" id="AGB42420.1"/>
    </source>
</evidence>
<dbReference type="CDD" id="cd00211">
    <property type="entry name" value="PTS_IIA_fru"/>
    <property type="match status" value="1"/>
</dbReference>
<dbReference type="HOGENOM" id="CLU_072531_5_0_9"/>
<evidence type="ECO:0000256" key="3">
    <source>
        <dbReference type="ARBA" id="ARBA00022553"/>
    </source>
</evidence>
<evidence type="ECO:0000256" key="5">
    <source>
        <dbReference type="ARBA" id="ARBA00022679"/>
    </source>
</evidence>
<dbReference type="NCBIfam" id="TIGR00848">
    <property type="entry name" value="fruA"/>
    <property type="match status" value="1"/>
</dbReference>
<keyword evidence="2" id="KW-0813">Transport</keyword>
<comment type="subcellular location">
    <subcellularLocation>
        <location evidence="1">Cytoplasm</location>
    </subcellularLocation>
</comment>
<keyword evidence="5" id="KW-0808">Transferase</keyword>
<proteinExistence type="predicted"/>
<dbReference type="FunFam" id="3.40.930.10:FF:000009">
    <property type="entry name" value="PTS system, fructose specific IIABC component"/>
    <property type="match status" value="1"/>
</dbReference>
<evidence type="ECO:0000256" key="6">
    <source>
        <dbReference type="ARBA" id="ARBA00022683"/>
    </source>
</evidence>
<dbReference type="Pfam" id="PF00359">
    <property type="entry name" value="PTS_EIIA_2"/>
    <property type="match status" value="1"/>
</dbReference>
<evidence type="ECO:0000256" key="4">
    <source>
        <dbReference type="ARBA" id="ARBA00022597"/>
    </source>
</evidence>
<evidence type="ECO:0000256" key="2">
    <source>
        <dbReference type="ARBA" id="ARBA00022448"/>
    </source>
</evidence>
<dbReference type="InterPro" id="IPR004715">
    <property type="entry name" value="PTS_IIA_fruc"/>
</dbReference>
<dbReference type="GO" id="GO:0016020">
    <property type="term" value="C:membrane"/>
    <property type="evidence" value="ECO:0007669"/>
    <property type="project" value="InterPro"/>
</dbReference>
<dbReference type="PANTHER" id="PTHR47738:SF2">
    <property type="entry name" value="PTS SYSTEM FRUCTOSE-LIKE EIIA COMPONENT"/>
    <property type="match status" value="1"/>
</dbReference>
<dbReference type="OrthoDB" id="9782569at2"/>
<dbReference type="RefSeq" id="WP_015328132.1">
    <property type="nucleotide sequence ID" value="NC_019978.1"/>
</dbReference>
<dbReference type="PANTHER" id="PTHR47738">
    <property type="entry name" value="PTS SYSTEM FRUCTOSE-LIKE EIIA COMPONENT-RELATED"/>
    <property type="match status" value="1"/>
</dbReference>
<dbReference type="eggNOG" id="COG1762">
    <property type="taxonomic scope" value="Bacteria"/>
</dbReference>
<name>L0KD01_HALHC</name>
<dbReference type="InterPro" id="IPR051541">
    <property type="entry name" value="PTS_SugarTrans_NitroReg"/>
</dbReference>
<keyword evidence="9" id="KW-1185">Reference proteome</keyword>
<dbReference type="EMBL" id="CP003359">
    <property type="protein sequence ID" value="AGB42420.1"/>
    <property type="molecule type" value="Genomic_DNA"/>
</dbReference>
<accession>L0KD01</accession>
<dbReference type="SUPFAM" id="SSF55804">
    <property type="entry name" value="Phoshotransferase/anion transport protein"/>
    <property type="match status" value="1"/>
</dbReference>
<dbReference type="PROSITE" id="PS51094">
    <property type="entry name" value="PTS_EIIA_TYPE_2"/>
    <property type="match status" value="1"/>
</dbReference>
<sequence>MKISNLLTKNLIKLDLVAENKEDALQEMINLLAKSEKITSKQDFYQTILAREEKSSTGVGNGVAIPHGQSEVVTEPALVFAKSKQGIAFESRDGQPAKIFFMIAVPKGGATDHLKVLSNLSRKLMHQDFREDLLATETKEEVLEVITERE</sequence>
<dbReference type="GO" id="GO:0005737">
    <property type="term" value="C:cytoplasm"/>
    <property type="evidence" value="ECO:0007669"/>
    <property type="project" value="UniProtKB-SubCell"/>
</dbReference>
<dbReference type="PROSITE" id="PS00372">
    <property type="entry name" value="PTS_EIIA_TYPE_2_HIS"/>
    <property type="match status" value="1"/>
</dbReference>
<organism evidence="8 9">
    <name type="scientific">Halobacteroides halobius (strain ATCC 35273 / DSM 5150 / MD-1)</name>
    <dbReference type="NCBI Taxonomy" id="748449"/>
    <lineage>
        <taxon>Bacteria</taxon>
        <taxon>Bacillati</taxon>
        <taxon>Bacillota</taxon>
        <taxon>Clostridia</taxon>
        <taxon>Halanaerobiales</taxon>
        <taxon>Halobacteroidaceae</taxon>
        <taxon>Halobacteroides</taxon>
    </lineage>
</organism>
<gene>
    <name evidence="8" type="ordered locus">Halha_2546</name>
</gene>
<evidence type="ECO:0000313" key="9">
    <source>
        <dbReference type="Proteomes" id="UP000010880"/>
    </source>
</evidence>
<reference evidence="9" key="1">
    <citation type="submission" date="2012-02" db="EMBL/GenBank/DDBJ databases">
        <title>The complete genome of Halobacteroides halobius DSM 5150.</title>
        <authorList>
            <person name="Lucas S."/>
            <person name="Copeland A."/>
            <person name="Lapidus A."/>
            <person name="Glavina del Rio T."/>
            <person name="Dalin E."/>
            <person name="Tice H."/>
            <person name="Bruce D."/>
            <person name="Goodwin L."/>
            <person name="Pitluck S."/>
            <person name="Peters L."/>
            <person name="Mikhailova N."/>
            <person name="Gu W."/>
            <person name="Kyrpides N."/>
            <person name="Mavromatis K."/>
            <person name="Ivanova N."/>
            <person name="Brettin T."/>
            <person name="Detter J.C."/>
            <person name="Han C."/>
            <person name="Larimer F."/>
            <person name="Land M."/>
            <person name="Hauser L."/>
            <person name="Markowitz V."/>
            <person name="Cheng J.-F."/>
            <person name="Hugenholtz P."/>
            <person name="Woyke T."/>
            <person name="Wu D."/>
            <person name="Tindall B."/>
            <person name="Pomrenke H."/>
            <person name="Brambilla E."/>
            <person name="Klenk H.-P."/>
            <person name="Eisen J.A."/>
        </authorList>
    </citation>
    <scope>NUCLEOTIDE SEQUENCE [LARGE SCALE GENOMIC DNA]</scope>
    <source>
        <strain evidence="9">ATCC 35273 / DSM 5150 / MD-1</strain>
    </source>
</reference>
<keyword evidence="6" id="KW-0598">Phosphotransferase system</keyword>
<protein>
    <submittedName>
        <fullName evidence="8">PTS system, fructose subfamily, IIA component</fullName>
    </submittedName>
</protein>
<dbReference type="InterPro" id="IPR002178">
    <property type="entry name" value="PTS_EIIA_type-2_dom"/>
</dbReference>
<feature type="domain" description="PTS EIIA type-2" evidence="7">
    <location>
        <begin position="5"/>
        <end position="149"/>
    </location>
</feature>